<dbReference type="EMBL" id="JARTCD010000026">
    <property type="protein sequence ID" value="KAJ8658153.1"/>
    <property type="molecule type" value="Genomic_DNA"/>
</dbReference>
<dbReference type="AlphaFoldDB" id="A0AAD7V3V7"/>
<gene>
    <name evidence="2" type="ORF">O0I10_006160</name>
</gene>
<evidence type="ECO:0000313" key="2">
    <source>
        <dbReference type="EMBL" id="KAJ8658153.1"/>
    </source>
</evidence>
<dbReference type="RefSeq" id="XP_058343066.1">
    <property type="nucleotide sequence ID" value="XM_058486192.1"/>
</dbReference>
<feature type="region of interest" description="Disordered" evidence="1">
    <location>
        <begin position="200"/>
        <end position="222"/>
    </location>
</feature>
<dbReference type="GeneID" id="83213571"/>
<feature type="compositionally biased region" description="Acidic residues" evidence="1">
    <location>
        <begin position="200"/>
        <end position="213"/>
    </location>
</feature>
<proteinExistence type="predicted"/>
<evidence type="ECO:0000256" key="1">
    <source>
        <dbReference type="SAM" id="MobiDB-lite"/>
    </source>
</evidence>
<accession>A0AAD7V3V7</accession>
<protein>
    <submittedName>
        <fullName evidence="2">Uncharacterized protein</fullName>
    </submittedName>
</protein>
<comment type="caution">
    <text evidence="2">The sequence shown here is derived from an EMBL/GenBank/DDBJ whole genome shotgun (WGS) entry which is preliminary data.</text>
</comment>
<dbReference type="Proteomes" id="UP001234581">
    <property type="component" value="Unassembled WGS sequence"/>
</dbReference>
<name>A0AAD7V3V7_9FUNG</name>
<sequence>MPLSKLFKPASSQHNQHATTMIMQDTSSTRILSREFPPLPHTASSPSDLLDMVGHPQQQKQLMDYTQPYVHERMNDAISSPQLLVIPKKISKTSSSTGGDNGSFCERAQITDKESTVENCGPTNEESDAATSQYSNNTIAWIEQLVHIYRQREADWVRREAIYRTREAWLCQRLREAEEELKWWTTRYHNDDQALCHVEGEEEDSDGDDDDGGDSNANVSPDRALYDTLSENVSDEGSVTPKRHHPSRHCYGWSTTTTAAVDPTPSFHYPNHAYYYYGSPYQQSQDTMMLDYTSNAWHNRKWYSRWRSLAPPPPHPTRRRRLQPITAARNLIL</sequence>
<evidence type="ECO:0000313" key="3">
    <source>
        <dbReference type="Proteomes" id="UP001234581"/>
    </source>
</evidence>
<keyword evidence="3" id="KW-1185">Reference proteome</keyword>
<organism evidence="2 3">
    <name type="scientific">Lichtheimia ornata</name>
    <dbReference type="NCBI Taxonomy" id="688661"/>
    <lineage>
        <taxon>Eukaryota</taxon>
        <taxon>Fungi</taxon>
        <taxon>Fungi incertae sedis</taxon>
        <taxon>Mucoromycota</taxon>
        <taxon>Mucoromycotina</taxon>
        <taxon>Mucoromycetes</taxon>
        <taxon>Mucorales</taxon>
        <taxon>Lichtheimiaceae</taxon>
        <taxon>Lichtheimia</taxon>
    </lineage>
</organism>
<reference evidence="2 3" key="1">
    <citation type="submission" date="2023-03" db="EMBL/GenBank/DDBJ databases">
        <title>Genome sequence of Lichtheimia ornata CBS 291.66.</title>
        <authorList>
            <person name="Mohabir J.T."/>
            <person name="Shea T.P."/>
            <person name="Kurbessoian T."/>
            <person name="Berby B."/>
            <person name="Fontaine J."/>
            <person name="Livny J."/>
            <person name="Gnirke A."/>
            <person name="Stajich J.E."/>
            <person name="Cuomo C.A."/>
        </authorList>
    </citation>
    <scope>NUCLEOTIDE SEQUENCE [LARGE SCALE GENOMIC DNA]</scope>
    <source>
        <strain evidence="2">CBS 291.66</strain>
    </source>
</reference>